<evidence type="ECO:0000313" key="4">
    <source>
        <dbReference type="EMBL" id="CAF2077206.1"/>
    </source>
</evidence>
<dbReference type="EMBL" id="CAJNOW010007149">
    <property type="protein sequence ID" value="CAF1504310.1"/>
    <property type="molecule type" value="Genomic_DNA"/>
</dbReference>
<evidence type="ECO:0000313" key="5">
    <source>
        <dbReference type="EMBL" id="CAF4043756.1"/>
    </source>
</evidence>
<dbReference type="SUPFAM" id="SSF54236">
    <property type="entry name" value="Ubiquitin-like"/>
    <property type="match status" value="1"/>
</dbReference>
<dbReference type="Proteomes" id="UP000676336">
    <property type="component" value="Unassembled WGS sequence"/>
</dbReference>
<dbReference type="EMBL" id="CAJNRE010008865">
    <property type="protein sequence ID" value="CAF2077206.1"/>
    <property type="molecule type" value="Genomic_DNA"/>
</dbReference>
<dbReference type="AlphaFoldDB" id="A0A816RTH8"/>
<dbReference type="Proteomes" id="UP000663855">
    <property type="component" value="Unassembled WGS sequence"/>
</dbReference>
<evidence type="ECO:0000313" key="8">
    <source>
        <dbReference type="Proteomes" id="UP000663824"/>
    </source>
</evidence>
<evidence type="ECO:0000313" key="3">
    <source>
        <dbReference type="EMBL" id="CAF1504310.1"/>
    </source>
</evidence>
<gene>
    <name evidence="5" type="ORF">BYL167_LOCUS16040</name>
    <name evidence="2" type="ORF">CJN711_LOCUS3095</name>
    <name evidence="6" type="ORF">GIL414_LOCUS19531</name>
    <name evidence="3" type="ORF">KQP761_LOCUS14787</name>
    <name evidence="4" type="ORF">MBJ925_LOCUS17846</name>
    <name evidence="7" type="ORF">SMN809_LOCUS36340</name>
</gene>
<evidence type="ECO:0000313" key="6">
    <source>
        <dbReference type="EMBL" id="CAF4151160.1"/>
    </source>
</evidence>
<evidence type="ECO:0000313" key="2">
    <source>
        <dbReference type="EMBL" id="CAF1016591.1"/>
    </source>
</evidence>
<dbReference type="Proteomes" id="UP000681967">
    <property type="component" value="Unassembled WGS sequence"/>
</dbReference>
<dbReference type="EMBL" id="CAJOBI010089167">
    <property type="protein sequence ID" value="CAF4533709.1"/>
    <property type="molecule type" value="Genomic_DNA"/>
</dbReference>
<dbReference type="Pfam" id="PF00240">
    <property type="entry name" value="ubiquitin"/>
    <property type="match status" value="1"/>
</dbReference>
<comment type="caution">
    <text evidence="4">The sequence shown here is derived from an EMBL/GenBank/DDBJ whole genome shotgun (WGS) entry which is preliminary data.</text>
</comment>
<evidence type="ECO:0000313" key="7">
    <source>
        <dbReference type="EMBL" id="CAF4533709.1"/>
    </source>
</evidence>
<accession>A0A816RTH8</accession>
<reference evidence="4" key="1">
    <citation type="submission" date="2021-02" db="EMBL/GenBank/DDBJ databases">
        <authorList>
            <person name="Nowell W R."/>
        </authorList>
    </citation>
    <scope>NUCLEOTIDE SEQUENCE</scope>
</reference>
<dbReference type="InterPro" id="IPR000626">
    <property type="entry name" value="Ubiquitin-like_dom"/>
</dbReference>
<dbReference type="Proteomes" id="UP000681720">
    <property type="component" value="Unassembled WGS sequence"/>
</dbReference>
<dbReference type="InterPro" id="IPR029071">
    <property type="entry name" value="Ubiquitin-like_domsf"/>
</dbReference>
<dbReference type="Proteomes" id="UP000663824">
    <property type="component" value="Unassembled WGS sequence"/>
</dbReference>
<dbReference type="Proteomes" id="UP000663834">
    <property type="component" value="Unassembled WGS sequence"/>
</dbReference>
<dbReference type="EMBL" id="CAJOBJ010009996">
    <property type="protein sequence ID" value="CAF4151160.1"/>
    <property type="molecule type" value="Genomic_DNA"/>
</dbReference>
<dbReference type="EMBL" id="CAJNOV010000304">
    <property type="protein sequence ID" value="CAF1016591.1"/>
    <property type="molecule type" value="Genomic_DNA"/>
</dbReference>
<dbReference type="EMBL" id="CAJOBH010006053">
    <property type="protein sequence ID" value="CAF4043756.1"/>
    <property type="molecule type" value="Genomic_DNA"/>
</dbReference>
<dbReference type="PROSITE" id="PS50053">
    <property type="entry name" value="UBIQUITIN_2"/>
    <property type="match status" value="1"/>
</dbReference>
<feature type="domain" description="Ubiquitin-like" evidence="1">
    <location>
        <begin position="3"/>
        <end position="77"/>
    </location>
</feature>
<proteinExistence type="predicted"/>
<organism evidence="4 8">
    <name type="scientific">Rotaria magnacalcarata</name>
    <dbReference type="NCBI Taxonomy" id="392030"/>
    <lineage>
        <taxon>Eukaryota</taxon>
        <taxon>Metazoa</taxon>
        <taxon>Spiralia</taxon>
        <taxon>Gnathifera</taxon>
        <taxon>Rotifera</taxon>
        <taxon>Eurotatoria</taxon>
        <taxon>Bdelloidea</taxon>
        <taxon>Philodinida</taxon>
        <taxon>Philodinidae</taxon>
        <taxon>Rotaria</taxon>
    </lineage>
</organism>
<dbReference type="CDD" id="cd17039">
    <property type="entry name" value="Ubl_ubiquitin_like"/>
    <property type="match status" value="1"/>
</dbReference>
<evidence type="ECO:0000259" key="1">
    <source>
        <dbReference type="PROSITE" id="PS50053"/>
    </source>
</evidence>
<dbReference type="OrthoDB" id="9994687at2759"/>
<protein>
    <recommendedName>
        <fullName evidence="1">Ubiquitin-like domain-containing protein</fullName>
    </recommendedName>
</protein>
<dbReference type="Gene3D" id="3.10.20.90">
    <property type="entry name" value="Phosphatidylinositol 3-kinase Catalytic Subunit, Chain A, domain 1"/>
    <property type="match status" value="1"/>
</dbReference>
<name>A0A816RTH8_9BILA</name>
<sequence>MDMKICVQTQIGTARPYSFNVNSTATVKELKQLVRQKTGDNEDTLKDMYFTFDMDILDEDEQTLQSFGVETDSVLVLCYSNVRSRNIGVLGARFADVSNAASVQRLEWSKTAPHWRRTRCGLCLEGICINEQCKAFNQQVIMPVGYRKFDILLDLDDVTTVCPICKSFVQPITCGFNNCWWRFQGIKKAENNARAAPKKCSSEWKQADNAYHCFEQSVSGTVTWNQLIIEATKNKPQS</sequence>